<feature type="transmembrane region" description="Helical" evidence="1">
    <location>
        <begin position="286"/>
        <end position="308"/>
    </location>
</feature>
<dbReference type="PANTHER" id="PTHR23360:SF29">
    <property type="entry name" value="G_PROTEIN_RECEP_F1_2 DOMAIN-CONTAINING PROTEIN"/>
    <property type="match status" value="1"/>
</dbReference>
<accession>A0A7E4VTH1</accession>
<evidence type="ECO:0000313" key="4">
    <source>
        <dbReference type="WBParaSite" id="Pan_g2589.t1"/>
    </source>
</evidence>
<dbReference type="Pfam" id="PF10328">
    <property type="entry name" value="7TM_GPCR_Srx"/>
    <property type="match status" value="1"/>
</dbReference>
<dbReference type="InterPro" id="IPR047130">
    <property type="entry name" value="7TM_GPCR_Srsx_nematod"/>
</dbReference>
<dbReference type="Proteomes" id="UP000492821">
    <property type="component" value="Unassembled WGS sequence"/>
</dbReference>
<feature type="transmembrane region" description="Helical" evidence="1">
    <location>
        <begin position="173"/>
        <end position="196"/>
    </location>
</feature>
<proteinExistence type="predicted"/>
<feature type="domain" description="7TM GPCR serpentine receptor class x (Srx)" evidence="2">
    <location>
        <begin position="141"/>
        <end position="250"/>
    </location>
</feature>
<dbReference type="AlphaFoldDB" id="A0A7E4VTH1"/>
<dbReference type="SUPFAM" id="SSF81321">
    <property type="entry name" value="Family A G protein-coupled receptor-like"/>
    <property type="match status" value="1"/>
</dbReference>
<evidence type="ECO:0000256" key="1">
    <source>
        <dbReference type="SAM" id="Phobius"/>
    </source>
</evidence>
<evidence type="ECO:0000313" key="3">
    <source>
        <dbReference type="Proteomes" id="UP000492821"/>
    </source>
</evidence>
<keyword evidence="3" id="KW-1185">Reference proteome</keyword>
<keyword evidence="1" id="KW-1133">Transmembrane helix</keyword>
<dbReference type="PANTHER" id="PTHR23360">
    <property type="entry name" value="G-PROTEIN COUPLED RECEPTORS FAMILY 1 PROFILE DOMAIN-CONTAINING PROTEIN-RELATED"/>
    <property type="match status" value="1"/>
</dbReference>
<organism evidence="3 4">
    <name type="scientific">Panagrellus redivivus</name>
    <name type="common">Microworm</name>
    <dbReference type="NCBI Taxonomy" id="6233"/>
    <lineage>
        <taxon>Eukaryota</taxon>
        <taxon>Metazoa</taxon>
        <taxon>Ecdysozoa</taxon>
        <taxon>Nematoda</taxon>
        <taxon>Chromadorea</taxon>
        <taxon>Rhabditida</taxon>
        <taxon>Tylenchina</taxon>
        <taxon>Panagrolaimomorpha</taxon>
        <taxon>Panagrolaimoidea</taxon>
        <taxon>Panagrolaimidae</taxon>
        <taxon>Panagrellus</taxon>
    </lineage>
</organism>
<feature type="transmembrane region" description="Helical" evidence="1">
    <location>
        <begin position="259"/>
        <end position="280"/>
    </location>
</feature>
<keyword evidence="1" id="KW-0472">Membrane</keyword>
<keyword evidence="1" id="KW-0812">Transmembrane</keyword>
<dbReference type="WBParaSite" id="Pan_g2589.t1">
    <property type="protein sequence ID" value="Pan_g2589.t1"/>
    <property type="gene ID" value="Pan_g2589"/>
</dbReference>
<sequence>MSTTVTSVINESIVIYNWITSTPPTTTTEEPYYVIDEDKKIELYPNIALYGVNILVGGLCMIAVIMSFVVLMSSKKFRQQYSVIIVLCVAEVFAELGIILEATTRRELFTKAIETGKSAQMSSRDCLQPWVISQLIGDFWCPSLEFLMGLERMCAVSFPTVFRTIFTPYGDRFIVLATLIAAAFVITPTTITIIWYTENVRWSCGRKAAYGANFGLVDYTYNVIGFTAAFLFNIVAMCKAIKIKQSGRNMAKLKCYTAIAFLSTLLISIPNMLSIINVFVTVPNELMTPAPILACANGAVQFLVYFTFNPEFRHRFLQIITFNQIEKVITVKPVSNFTQAPTMSTSKMTLVTVSKVALTSVSKNK</sequence>
<name>A0A7E4VTH1_PANRE</name>
<dbReference type="InterPro" id="IPR019430">
    <property type="entry name" value="7TM_GPCR_serpentine_rcpt_Srx"/>
</dbReference>
<feature type="transmembrane region" description="Helical" evidence="1">
    <location>
        <begin position="219"/>
        <end position="238"/>
    </location>
</feature>
<feature type="transmembrane region" description="Helical" evidence="1">
    <location>
        <begin position="83"/>
        <end position="100"/>
    </location>
</feature>
<protein>
    <submittedName>
        <fullName evidence="4">7TM_GPCR_Srx domain-containing protein</fullName>
    </submittedName>
</protein>
<evidence type="ECO:0000259" key="2">
    <source>
        <dbReference type="Pfam" id="PF10328"/>
    </source>
</evidence>
<reference evidence="4" key="2">
    <citation type="submission" date="2020-10" db="UniProtKB">
        <authorList>
            <consortium name="WormBaseParasite"/>
        </authorList>
    </citation>
    <scope>IDENTIFICATION</scope>
</reference>
<dbReference type="Gene3D" id="1.20.1070.10">
    <property type="entry name" value="Rhodopsin 7-helix transmembrane proteins"/>
    <property type="match status" value="1"/>
</dbReference>
<feature type="transmembrane region" description="Helical" evidence="1">
    <location>
        <begin position="47"/>
        <end position="71"/>
    </location>
</feature>
<reference evidence="3" key="1">
    <citation type="journal article" date="2013" name="Genetics">
        <title>The draft genome and transcriptome of Panagrellus redivivus are shaped by the harsh demands of a free-living lifestyle.</title>
        <authorList>
            <person name="Srinivasan J."/>
            <person name="Dillman A.R."/>
            <person name="Macchietto M.G."/>
            <person name="Heikkinen L."/>
            <person name="Lakso M."/>
            <person name="Fracchia K.M."/>
            <person name="Antoshechkin I."/>
            <person name="Mortazavi A."/>
            <person name="Wong G."/>
            <person name="Sternberg P.W."/>
        </authorList>
    </citation>
    <scope>NUCLEOTIDE SEQUENCE [LARGE SCALE GENOMIC DNA]</scope>
    <source>
        <strain evidence="3">MT8872</strain>
    </source>
</reference>